<gene>
    <name evidence="2" type="ORF">Acr_23g0001470</name>
</gene>
<evidence type="ECO:0000256" key="1">
    <source>
        <dbReference type="SAM" id="MobiDB-lite"/>
    </source>
</evidence>
<proteinExistence type="predicted"/>
<protein>
    <submittedName>
        <fullName evidence="2">Uncharacterized protein</fullName>
    </submittedName>
</protein>
<keyword evidence="3" id="KW-1185">Reference proteome</keyword>
<dbReference type="Proteomes" id="UP000585474">
    <property type="component" value="Unassembled WGS sequence"/>
</dbReference>
<evidence type="ECO:0000313" key="3">
    <source>
        <dbReference type="Proteomes" id="UP000585474"/>
    </source>
</evidence>
<feature type="region of interest" description="Disordered" evidence="1">
    <location>
        <begin position="1"/>
        <end position="20"/>
    </location>
</feature>
<dbReference type="AlphaFoldDB" id="A0A7J0GLW0"/>
<feature type="region of interest" description="Disordered" evidence="1">
    <location>
        <begin position="398"/>
        <end position="431"/>
    </location>
</feature>
<name>A0A7J0GLW0_9ERIC</name>
<comment type="caution">
    <text evidence="2">The sequence shown here is derived from an EMBL/GenBank/DDBJ whole genome shotgun (WGS) entry which is preliminary data.</text>
</comment>
<feature type="region of interest" description="Disordered" evidence="1">
    <location>
        <begin position="25"/>
        <end position="72"/>
    </location>
</feature>
<accession>A0A7J0GLW0</accession>
<dbReference type="OrthoDB" id="1938687at2759"/>
<feature type="compositionally biased region" description="Polar residues" evidence="1">
    <location>
        <begin position="29"/>
        <end position="50"/>
    </location>
</feature>
<reference evidence="2 3" key="1">
    <citation type="submission" date="2019-07" db="EMBL/GenBank/DDBJ databases">
        <title>De Novo Assembly of kiwifruit Actinidia rufa.</title>
        <authorList>
            <person name="Sugita-Konishi S."/>
            <person name="Sato K."/>
            <person name="Mori E."/>
            <person name="Abe Y."/>
            <person name="Kisaki G."/>
            <person name="Hamano K."/>
            <person name="Suezawa K."/>
            <person name="Otani M."/>
            <person name="Fukuda T."/>
            <person name="Manabe T."/>
            <person name="Gomi K."/>
            <person name="Tabuchi M."/>
            <person name="Akimitsu K."/>
            <person name="Kataoka I."/>
        </authorList>
    </citation>
    <scope>NUCLEOTIDE SEQUENCE [LARGE SCALE GENOMIC DNA]</scope>
    <source>
        <strain evidence="3">cv. Fuchu</strain>
    </source>
</reference>
<dbReference type="PANTHER" id="PTHR34775:SF6">
    <property type="entry name" value="TRANSMEMBRANE PROTEIN"/>
    <property type="match status" value="1"/>
</dbReference>
<dbReference type="PANTHER" id="PTHR34775">
    <property type="entry name" value="TRANSMEMBRANE PROTEIN"/>
    <property type="match status" value="1"/>
</dbReference>
<feature type="region of interest" description="Disordered" evidence="1">
    <location>
        <begin position="104"/>
        <end position="138"/>
    </location>
</feature>
<organism evidence="2 3">
    <name type="scientific">Actinidia rufa</name>
    <dbReference type="NCBI Taxonomy" id="165716"/>
    <lineage>
        <taxon>Eukaryota</taxon>
        <taxon>Viridiplantae</taxon>
        <taxon>Streptophyta</taxon>
        <taxon>Embryophyta</taxon>
        <taxon>Tracheophyta</taxon>
        <taxon>Spermatophyta</taxon>
        <taxon>Magnoliopsida</taxon>
        <taxon>eudicotyledons</taxon>
        <taxon>Gunneridae</taxon>
        <taxon>Pentapetalae</taxon>
        <taxon>asterids</taxon>
        <taxon>Ericales</taxon>
        <taxon>Actinidiaceae</taxon>
        <taxon>Actinidia</taxon>
    </lineage>
</organism>
<evidence type="ECO:0000313" key="2">
    <source>
        <dbReference type="EMBL" id="GFZ11762.1"/>
    </source>
</evidence>
<dbReference type="EMBL" id="BJWL01000023">
    <property type="protein sequence ID" value="GFZ11762.1"/>
    <property type="molecule type" value="Genomic_DNA"/>
</dbReference>
<sequence length="431" mass="48519">MKHFMSPTISAASKVQAPRKKILAERNEISNFSDTHLHNTPNLESKPSSESGDDEQNNSVSDSSSKSYDPFTNYLSPRPKFLRYKPNRRREIFLSQENEILKEKDRSGVKADSSVGGSGHSSLIPTLQEGSDKQEDEEITAMTHNDRDAEADEEIEEFEKENCLSLKGVLKFLLVLAILFLSTLYISSMNSSSPTLQGIRGFKDGYCEIYNHTFEGLIQRDWTQLAGENGFEEELMFEEIYKRLVESTNKLGEVEEMKNEKIEDICDHELDEADEVSANGEGVYDEELEKNIETAEKFEKSEDEDTIEESETISIEEVGQVVENKKERIEGLTENVDGEIVTTEGLDNGNKIEESEAILIEEVGQVVENKKERVEGHTENVDGEIVTTKELDNGNIEEAASGEGKNGEVKTVITTPVRRSSRIRNREVMSP</sequence>
<feature type="compositionally biased region" description="Polar residues" evidence="1">
    <location>
        <begin position="120"/>
        <end position="129"/>
    </location>
</feature>